<feature type="signal peptide" evidence="1">
    <location>
        <begin position="1"/>
        <end position="17"/>
    </location>
</feature>
<name>A0A9X1IEJ8_9PROT</name>
<feature type="domain" description="AB hydrolase-1" evidence="2">
    <location>
        <begin position="117"/>
        <end position="266"/>
    </location>
</feature>
<evidence type="ECO:0000259" key="2">
    <source>
        <dbReference type="Pfam" id="PF00561"/>
    </source>
</evidence>
<dbReference type="Pfam" id="PF00561">
    <property type="entry name" value="Abhydrolase_1"/>
    <property type="match status" value="1"/>
</dbReference>
<accession>A0A9X1IEJ8</accession>
<dbReference type="Proteomes" id="UP001139311">
    <property type="component" value="Unassembled WGS sequence"/>
</dbReference>
<dbReference type="AlphaFoldDB" id="A0A9X1IEJ8"/>
<evidence type="ECO:0000313" key="4">
    <source>
        <dbReference type="Proteomes" id="UP001139311"/>
    </source>
</evidence>
<keyword evidence="4" id="KW-1185">Reference proteome</keyword>
<feature type="chain" id="PRO_5040904828" description="AB hydrolase-1 domain-containing protein" evidence="1">
    <location>
        <begin position="18"/>
        <end position="434"/>
    </location>
</feature>
<gene>
    <name evidence="3" type="ORF">LHA35_07865</name>
</gene>
<comment type="caution">
    <text evidence="3">The sequence shown here is derived from an EMBL/GenBank/DDBJ whole genome shotgun (WGS) entry which is preliminary data.</text>
</comment>
<dbReference type="InterPro" id="IPR029058">
    <property type="entry name" value="AB_hydrolase_fold"/>
</dbReference>
<dbReference type="Gene3D" id="3.40.50.1820">
    <property type="entry name" value="alpha/beta hydrolase"/>
    <property type="match status" value="1"/>
</dbReference>
<reference evidence="3" key="1">
    <citation type="submission" date="2021-10" db="EMBL/GenBank/DDBJ databases">
        <title>Roseicella aerolatum sp. nov., isolated from aerosols of e-waste dismantling site.</title>
        <authorList>
            <person name="Qin T."/>
        </authorList>
    </citation>
    <scope>NUCLEOTIDE SEQUENCE</scope>
    <source>
        <strain evidence="3">GB24</strain>
    </source>
</reference>
<dbReference type="RefSeq" id="WP_226606684.1">
    <property type="nucleotide sequence ID" value="NZ_JAJAQI010000009.1"/>
</dbReference>
<dbReference type="InterPro" id="IPR000073">
    <property type="entry name" value="AB_hydrolase_1"/>
</dbReference>
<dbReference type="EMBL" id="JAJAQI010000009">
    <property type="protein sequence ID" value="MCB4821645.1"/>
    <property type="molecule type" value="Genomic_DNA"/>
</dbReference>
<evidence type="ECO:0000313" key="3">
    <source>
        <dbReference type="EMBL" id="MCB4821645.1"/>
    </source>
</evidence>
<evidence type="ECO:0000256" key="1">
    <source>
        <dbReference type="SAM" id="SignalP"/>
    </source>
</evidence>
<proteinExistence type="predicted"/>
<keyword evidence="1" id="KW-0732">Signal</keyword>
<organism evidence="3 4">
    <name type="scientific">Roseicella aerolata</name>
    <dbReference type="NCBI Taxonomy" id="2883479"/>
    <lineage>
        <taxon>Bacteria</taxon>
        <taxon>Pseudomonadati</taxon>
        <taxon>Pseudomonadota</taxon>
        <taxon>Alphaproteobacteria</taxon>
        <taxon>Acetobacterales</taxon>
        <taxon>Roseomonadaceae</taxon>
        <taxon>Roseicella</taxon>
    </lineage>
</organism>
<protein>
    <recommendedName>
        <fullName evidence="2">AB hydrolase-1 domain-containing protein</fullName>
    </recommendedName>
</protein>
<dbReference type="SUPFAM" id="SSF53474">
    <property type="entry name" value="alpha/beta-Hydrolases"/>
    <property type="match status" value="1"/>
</dbReference>
<sequence>MAASLMLALAGCAARPAAPPPAGFSADTFTREGLISGATATEAGCRALPDGIWVDLGSRRECLRYAAGGAGQPARTAIVHFPGDPPGAAYRFASGHVYVERVNAFYEHTAASRRLAAETLAGAMHGAPVFLMGRPGMHGSSGDHGQDRHTQAEVALVDAALTALKRRHGIDELVLSGFSSGGLLVANLLARRGDIRCAVIASAPLDLAQFHRRPDGTLTEDFAMRASELADPMRSLEETRSSATIFVIGDQRDRKVPNTAWAEWVAAAQRRGLRVHEAAIAGADRPETGAPRSFHITGSRSLEVAHACATGWPGERLRAALLNGEAILRPQGRPLGGEEIRAAFAGRHLFGITWPYWGTRVTLATHWTEQGERRQFHPAHPDQRIATGRWWVEGGRLCTTEEGCHAVLADGRYLHVVEGEPPRFLASYVADGPP</sequence>